<feature type="transmembrane region" description="Helical" evidence="5">
    <location>
        <begin position="215"/>
        <end position="235"/>
    </location>
</feature>
<protein>
    <recommendedName>
        <fullName evidence="5">Probable membrane transporter protein</fullName>
    </recommendedName>
</protein>
<evidence type="ECO:0000256" key="2">
    <source>
        <dbReference type="ARBA" id="ARBA00022692"/>
    </source>
</evidence>
<feature type="transmembrane region" description="Helical" evidence="5">
    <location>
        <begin position="66"/>
        <end position="85"/>
    </location>
</feature>
<keyword evidence="3 5" id="KW-1133">Transmembrane helix</keyword>
<keyword evidence="5" id="KW-1003">Cell membrane</keyword>
<dbReference type="PANTHER" id="PTHR43701:SF2">
    <property type="entry name" value="MEMBRANE TRANSPORTER PROTEIN YJNA-RELATED"/>
    <property type="match status" value="1"/>
</dbReference>
<dbReference type="EMBL" id="BAABEY010000036">
    <property type="protein sequence ID" value="GAA4446867.1"/>
    <property type="molecule type" value="Genomic_DNA"/>
</dbReference>
<feature type="transmembrane region" description="Helical" evidence="5">
    <location>
        <begin position="148"/>
        <end position="174"/>
    </location>
</feature>
<name>A0ABP8MBU1_9BACT</name>
<gene>
    <name evidence="6" type="ORF">GCM10023091_40840</name>
</gene>
<evidence type="ECO:0000313" key="7">
    <source>
        <dbReference type="Proteomes" id="UP001501508"/>
    </source>
</evidence>
<keyword evidence="4 5" id="KW-0472">Membrane</keyword>
<keyword evidence="2 5" id="KW-0812">Transmembrane</keyword>
<dbReference type="InterPro" id="IPR002781">
    <property type="entry name" value="TM_pro_TauE-like"/>
</dbReference>
<feature type="transmembrane region" description="Helical" evidence="5">
    <location>
        <begin position="247"/>
        <end position="264"/>
    </location>
</feature>
<accession>A0ABP8MBU1</accession>
<dbReference type="PANTHER" id="PTHR43701">
    <property type="entry name" value="MEMBRANE TRANSPORTER PROTEIN MJ0441-RELATED"/>
    <property type="match status" value="1"/>
</dbReference>
<dbReference type="Proteomes" id="UP001501508">
    <property type="component" value="Unassembled WGS sequence"/>
</dbReference>
<evidence type="ECO:0000313" key="6">
    <source>
        <dbReference type="EMBL" id="GAA4446867.1"/>
    </source>
</evidence>
<dbReference type="Pfam" id="PF01925">
    <property type="entry name" value="TauE"/>
    <property type="match status" value="1"/>
</dbReference>
<feature type="transmembrane region" description="Helical" evidence="5">
    <location>
        <begin position="105"/>
        <end position="128"/>
    </location>
</feature>
<proteinExistence type="inferred from homology"/>
<reference evidence="7" key="1">
    <citation type="journal article" date="2019" name="Int. J. Syst. Evol. Microbiol.">
        <title>The Global Catalogue of Microorganisms (GCM) 10K type strain sequencing project: providing services to taxonomists for standard genome sequencing and annotation.</title>
        <authorList>
            <consortium name="The Broad Institute Genomics Platform"/>
            <consortium name="The Broad Institute Genome Sequencing Center for Infectious Disease"/>
            <person name="Wu L."/>
            <person name="Ma J."/>
        </authorList>
    </citation>
    <scope>NUCLEOTIDE SEQUENCE [LARGE SCALE GENOMIC DNA]</scope>
    <source>
        <strain evidence="7">JCM 31920</strain>
    </source>
</reference>
<feature type="transmembrane region" description="Helical" evidence="5">
    <location>
        <begin position="6"/>
        <end position="35"/>
    </location>
</feature>
<evidence type="ECO:0000256" key="4">
    <source>
        <dbReference type="ARBA" id="ARBA00023136"/>
    </source>
</evidence>
<evidence type="ECO:0000256" key="1">
    <source>
        <dbReference type="ARBA" id="ARBA00004141"/>
    </source>
</evidence>
<feature type="transmembrane region" description="Helical" evidence="5">
    <location>
        <begin position="42"/>
        <end position="60"/>
    </location>
</feature>
<dbReference type="InterPro" id="IPR051598">
    <property type="entry name" value="TSUP/Inactive_protease-like"/>
</dbReference>
<keyword evidence="7" id="KW-1185">Reference proteome</keyword>
<sequence length="267" mass="27900">MELAGYLASFLVGISLGLVGGGGSILMVPVLVYLFGITPVSATAYSLFVVGATSLVGAIPKIKQDLVSFRTALIFGAPSIVAVFLTRKYLVPAIPDVVLRWDPILVTRSTFLMLLFGMIMTAAAVSMLTGRECVDCEENEQQRFRVPLIVLEGILVGTLTGLVGAGGGFLIIPALVKLSKLSMKKAVGTSLVIIAAKSLIGFSGDVHAGAATIDYRLLVSVTALAVLGILAGNGVSKKVDGEKLKRGFGWMVLIMGIYIVIAEANGL</sequence>
<evidence type="ECO:0000256" key="3">
    <source>
        <dbReference type="ARBA" id="ARBA00022989"/>
    </source>
</evidence>
<evidence type="ECO:0000256" key="5">
    <source>
        <dbReference type="RuleBase" id="RU363041"/>
    </source>
</evidence>
<organism evidence="6 7">
    <name type="scientific">Ravibacter arvi</name>
    <dbReference type="NCBI Taxonomy" id="2051041"/>
    <lineage>
        <taxon>Bacteria</taxon>
        <taxon>Pseudomonadati</taxon>
        <taxon>Bacteroidota</taxon>
        <taxon>Cytophagia</taxon>
        <taxon>Cytophagales</taxon>
        <taxon>Spirosomataceae</taxon>
        <taxon>Ravibacter</taxon>
    </lineage>
</organism>
<comment type="similarity">
    <text evidence="5">Belongs to the 4-toluene sulfonate uptake permease (TSUP) (TC 2.A.102) family.</text>
</comment>
<feature type="transmembrane region" description="Helical" evidence="5">
    <location>
        <begin position="186"/>
        <end position="203"/>
    </location>
</feature>
<comment type="subcellular location">
    <subcellularLocation>
        <location evidence="5">Cell membrane</location>
        <topology evidence="5">Multi-pass membrane protein</topology>
    </subcellularLocation>
    <subcellularLocation>
        <location evidence="1">Membrane</location>
        <topology evidence="1">Multi-pass membrane protein</topology>
    </subcellularLocation>
</comment>
<comment type="caution">
    <text evidence="6">The sequence shown here is derived from an EMBL/GenBank/DDBJ whole genome shotgun (WGS) entry which is preliminary data.</text>
</comment>